<dbReference type="AlphaFoldDB" id="A0A642UYM5"/>
<comment type="similarity">
    <text evidence="2">Belongs to the prokaryotic/mitochondrial release factor family.</text>
</comment>
<dbReference type="GO" id="GO:0005739">
    <property type="term" value="C:mitochondrion"/>
    <property type="evidence" value="ECO:0007669"/>
    <property type="project" value="UniProtKB-SubCell"/>
</dbReference>
<reference evidence="7" key="1">
    <citation type="journal article" date="2019" name="G3 (Bethesda)">
        <title>Genome Assemblies of Two Rare Opportunistic Yeast Pathogens: Diutina rugosa (syn. Candida rugosa) and Trichomonascus ciferrii (syn. Candida ciferrii).</title>
        <authorList>
            <person name="Mixao V."/>
            <person name="Saus E."/>
            <person name="Hansen A.P."/>
            <person name="Lass-Florl C."/>
            <person name="Gabaldon T."/>
        </authorList>
    </citation>
    <scope>NUCLEOTIDE SEQUENCE</scope>
    <source>
        <strain evidence="7">CBS 4856</strain>
    </source>
</reference>
<dbReference type="GO" id="GO:0003747">
    <property type="term" value="F:translation release factor activity"/>
    <property type="evidence" value="ECO:0007669"/>
    <property type="project" value="InterPro"/>
</dbReference>
<comment type="subcellular location">
    <subcellularLocation>
        <location evidence="1">Mitochondrion</location>
    </subcellularLocation>
</comment>
<feature type="domain" description="Prokaryotic-type class I peptide chain release factors" evidence="6">
    <location>
        <begin position="33"/>
        <end position="130"/>
    </location>
</feature>
<organism evidence="7 8">
    <name type="scientific">Trichomonascus ciferrii</name>
    <dbReference type="NCBI Taxonomy" id="44093"/>
    <lineage>
        <taxon>Eukaryota</taxon>
        <taxon>Fungi</taxon>
        <taxon>Dikarya</taxon>
        <taxon>Ascomycota</taxon>
        <taxon>Saccharomycotina</taxon>
        <taxon>Dipodascomycetes</taxon>
        <taxon>Dipodascales</taxon>
        <taxon>Trichomonascaceae</taxon>
        <taxon>Trichomonascus</taxon>
        <taxon>Trichomonascus ciferrii complex</taxon>
    </lineage>
</organism>
<dbReference type="PANTHER" id="PTHR46203">
    <property type="entry name" value="PROBABLE PEPTIDE CHAIN RELEASE FACTOR C12ORF65"/>
    <property type="match status" value="1"/>
</dbReference>
<name>A0A642UYM5_9ASCO</name>
<evidence type="ECO:0000313" key="8">
    <source>
        <dbReference type="Proteomes" id="UP000761534"/>
    </source>
</evidence>
<protein>
    <recommendedName>
        <fullName evidence="6">Prokaryotic-type class I peptide chain release factors domain-containing protein</fullName>
    </recommendedName>
</protein>
<dbReference type="Proteomes" id="UP000761534">
    <property type="component" value="Unassembled WGS sequence"/>
</dbReference>
<dbReference type="VEuPathDB" id="FungiDB:TRICI_004878"/>
<keyword evidence="3" id="KW-0809">Transit peptide</keyword>
<dbReference type="InterPro" id="IPR052405">
    <property type="entry name" value="Mito_Transl_Release_Factor"/>
</dbReference>
<feature type="region of interest" description="Disordered" evidence="5">
    <location>
        <begin position="75"/>
        <end position="150"/>
    </location>
</feature>
<dbReference type="FunFam" id="3.30.160.20:FF:000065">
    <property type="entry name" value="Peptidyl-tRNA hydrolase domain protein"/>
    <property type="match status" value="1"/>
</dbReference>
<evidence type="ECO:0000259" key="6">
    <source>
        <dbReference type="Pfam" id="PF00472"/>
    </source>
</evidence>
<proteinExistence type="inferred from homology"/>
<keyword evidence="4" id="KW-0496">Mitochondrion</keyword>
<evidence type="ECO:0000313" key="7">
    <source>
        <dbReference type="EMBL" id="KAA8907871.1"/>
    </source>
</evidence>
<comment type="caution">
    <text evidence="7">The sequence shown here is derived from an EMBL/GenBank/DDBJ whole genome shotgun (WGS) entry which is preliminary data.</text>
</comment>
<accession>A0A642UYM5</accession>
<dbReference type="InterPro" id="IPR000352">
    <property type="entry name" value="Pep_chain_release_fac_I"/>
</dbReference>
<evidence type="ECO:0000256" key="2">
    <source>
        <dbReference type="ARBA" id="ARBA00010835"/>
    </source>
</evidence>
<sequence length="150" mass="17023">MLRRVPLALRFVRQFSNSASVQIKQNQLPPRPTISEDEVEEVFIKGGGKGGQKINKTNSKVQLRHVPTGIVVSCQHSRSREQNRAKAREILAGKVEEETAPEGQSRAAVVAKYKQNKARKKKSRSRKKYARLEEEKKKEPEEPLPENPTN</sequence>
<dbReference type="EMBL" id="SWFS01000374">
    <property type="protein sequence ID" value="KAA8907871.1"/>
    <property type="molecule type" value="Genomic_DNA"/>
</dbReference>
<feature type="compositionally biased region" description="Basic residues" evidence="5">
    <location>
        <begin position="114"/>
        <end position="129"/>
    </location>
</feature>
<dbReference type="PANTHER" id="PTHR46203:SF1">
    <property type="entry name" value="MITOCHONDRIAL TRANSLATION RELEASE FACTOR IN RESCUE"/>
    <property type="match status" value="1"/>
</dbReference>
<evidence type="ECO:0000256" key="1">
    <source>
        <dbReference type="ARBA" id="ARBA00004173"/>
    </source>
</evidence>
<gene>
    <name evidence="7" type="ORF">TRICI_004878</name>
</gene>
<keyword evidence="8" id="KW-1185">Reference proteome</keyword>
<evidence type="ECO:0000256" key="4">
    <source>
        <dbReference type="ARBA" id="ARBA00023128"/>
    </source>
</evidence>
<evidence type="ECO:0000256" key="5">
    <source>
        <dbReference type="SAM" id="MobiDB-lite"/>
    </source>
</evidence>
<feature type="compositionally biased region" description="Basic and acidic residues" evidence="5">
    <location>
        <begin position="130"/>
        <end position="141"/>
    </location>
</feature>
<evidence type="ECO:0000256" key="3">
    <source>
        <dbReference type="ARBA" id="ARBA00022946"/>
    </source>
</evidence>
<dbReference type="SUPFAM" id="SSF75620">
    <property type="entry name" value="Release factor"/>
    <property type="match status" value="1"/>
</dbReference>
<dbReference type="Pfam" id="PF00472">
    <property type="entry name" value="RF-1"/>
    <property type="match status" value="1"/>
</dbReference>
<feature type="compositionally biased region" description="Basic and acidic residues" evidence="5">
    <location>
        <begin position="78"/>
        <end position="97"/>
    </location>
</feature>
<dbReference type="GO" id="GO:0032543">
    <property type="term" value="P:mitochondrial translation"/>
    <property type="evidence" value="ECO:0007669"/>
    <property type="project" value="UniProtKB-ARBA"/>
</dbReference>
<dbReference type="InterPro" id="IPR045853">
    <property type="entry name" value="Pep_chain_release_fac_I_sf"/>
</dbReference>
<dbReference type="OrthoDB" id="277888at2759"/>
<dbReference type="Gene3D" id="3.30.160.20">
    <property type="match status" value="1"/>
</dbReference>